<gene>
    <name evidence="2" type="ORF">EXIGLDRAFT_392202</name>
</gene>
<name>A0A165BRL0_EXIGL</name>
<reference evidence="2 3" key="1">
    <citation type="journal article" date="2016" name="Mol. Biol. Evol.">
        <title>Comparative Genomics of Early-Diverging Mushroom-Forming Fungi Provides Insights into the Origins of Lignocellulose Decay Capabilities.</title>
        <authorList>
            <person name="Nagy L.G."/>
            <person name="Riley R."/>
            <person name="Tritt A."/>
            <person name="Adam C."/>
            <person name="Daum C."/>
            <person name="Floudas D."/>
            <person name="Sun H."/>
            <person name="Yadav J.S."/>
            <person name="Pangilinan J."/>
            <person name="Larsson K.H."/>
            <person name="Matsuura K."/>
            <person name="Barry K."/>
            <person name="Labutti K."/>
            <person name="Kuo R."/>
            <person name="Ohm R.A."/>
            <person name="Bhattacharya S.S."/>
            <person name="Shirouzu T."/>
            <person name="Yoshinaga Y."/>
            <person name="Martin F.M."/>
            <person name="Grigoriev I.V."/>
            <person name="Hibbett D.S."/>
        </authorList>
    </citation>
    <scope>NUCLEOTIDE SEQUENCE [LARGE SCALE GENOMIC DNA]</scope>
    <source>
        <strain evidence="2 3">HHB12029</strain>
    </source>
</reference>
<dbReference type="AlphaFoldDB" id="A0A165BRL0"/>
<keyword evidence="3" id="KW-1185">Reference proteome</keyword>
<dbReference type="EMBL" id="KV426416">
    <property type="protein sequence ID" value="KZV81120.1"/>
    <property type="molecule type" value="Genomic_DNA"/>
</dbReference>
<feature type="compositionally biased region" description="Low complexity" evidence="1">
    <location>
        <begin position="199"/>
        <end position="213"/>
    </location>
</feature>
<feature type="region of interest" description="Disordered" evidence="1">
    <location>
        <begin position="1"/>
        <end position="34"/>
    </location>
</feature>
<sequence length="282" mass="30428">MLDICTRHRPSHSCRRPASPVPPTHQTPCTAPAAFRNPSAHGQASTLVALGCVRARLRTGFKGPPAQSLLLSYPVGMCTSRDAGHSSSSWTPSALGPRHPVTGLPTHGISTSSGYIGHSAQLDLLPFSFLHGIVLVFYMPIPPYHAPCSDIFLFLCSLHLHAYARRSEGGLCNGSLYNSDRRLRMYTSVGLRIEISSFTSQSSSDTGPSSPQDTEPSLSARGLSRTLSCSRRGRVSRLFRIIRAPVAVFALVARCSSHDSVVEARRVVQGFLPYGTRSRSGT</sequence>
<evidence type="ECO:0000313" key="2">
    <source>
        <dbReference type="EMBL" id="KZV81120.1"/>
    </source>
</evidence>
<organism evidence="2 3">
    <name type="scientific">Exidia glandulosa HHB12029</name>
    <dbReference type="NCBI Taxonomy" id="1314781"/>
    <lineage>
        <taxon>Eukaryota</taxon>
        <taxon>Fungi</taxon>
        <taxon>Dikarya</taxon>
        <taxon>Basidiomycota</taxon>
        <taxon>Agaricomycotina</taxon>
        <taxon>Agaricomycetes</taxon>
        <taxon>Auriculariales</taxon>
        <taxon>Exidiaceae</taxon>
        <taxon>Exidia</taxon>
    </lineage>
</organism>
<evidence type="ECO:0000256" key="1">
    <source>
        <dbReference type="SAM" id="MobiDB-lite"/>
    </source>
</evidence>
<accession>A0A165BRL0</accession>
<feature type="region of interest" description="Disordered" evidence="1">
    <location>
        <begin position="199"/>
        <end position="223"/>
    </location>
</feature>
<proteinExistence type="predicted"/>
<evidence type="ECO:0000313" key="3">
    <source>
        <dbReference type="Proteomes" id="UP000077266"/>
    </source>
</evidence>
<protein>
    <submittedName>
        <fullName evidence="2">Uncharacterized protein</fullName>
    </submittedName>
</protein>
<dbReference type="Proteomes" id="UP000077266">
    <property type="component" value="Unassembled WGS sequence"/>
</dbReference>
<dbReference type="InParanoid" id="A0A165BRL0"/>